<dbReference type="Gene3D" id="3.30.559.30">
    <property type="entry name" value="Nonribosomal peptide synthetase, condensation domain"/>
    <property type="match status" value="2"/>
</dbReference>
<protein>
    <submittedName>
        <fullName evidence="15">Non-ribosomal peptide synthetase</fullName>
    </submittedName>
</protein>
<dbReference type="PROSITE" id="PS52004">
    <property type="entry name" value="KS3_2"/>
    <property type="match status" value="1"/>
</dbReference>
<dbReference type="InterPro" id="IPR040097">
    <property type="entry name" value="FAAL/FAAC"/>
</dbReference>
<dbReference type="InterPro" id="IPR057326">
    <property type="entry name" value="KR_dom"/>
</dbReference>
<feature type="region of interest" description="Disordered" evidence="12">
    <location>
        <begin position="4237"/>
        <end position="4270"/>
    </location>
</feature>
<dbReference type="InterPro" id="IPR045851">
    <property type="entry name" value="AMP-bd_C_sf"/>
</dbReference>
<dbReference type="InterPro" id="IPR020806">
    <property type="entry name" value="PKS_PP-bd"/>
</dbReference>
<dbReference type="SUPFAM" id="SSF47336">
    <property type="entry name" value="ACP-like"/>
    <property type="match status" value="4"/>
</dbReference>
<gene>
    <name evidence="15" type="ORF">CJO77_08530</name>
</gene>
<dbReference type="FunFam" id="3.30.559.30:FF:000006">
    <property type="entry name" value="Yersiniabactin polyketide/non-ribosomal peptide synthetase"/>
    <property type="match status" value="2"/>
</dbReference>
<dbReference type="InterPro" id="IPR013217">
    <property type="entry name" value="Methyltransf_12"/>
</dbReference>
<dbReference type="SUPFAM" id="SSF53901">
    <property type="entry name" value="Thiolase-like"/>
    <property type="match status" value="1"/>
</dbReference>
<dbReference type="PROSITE" id="PS50075">
    <property type="entry name" value="CARRIER"/>
    <property type="match status" value="4"/>
</dbReference>
<dbReference type="InterPro" id="IPR009081">
    <property type="entry name" value="PP-bd_ACP"/>
</dbReference>
<dbReference type="InterPro" id="IPR001242">
    <property type="entry name" value="Condensation_dom"/>
</dbReference>
<dbReference type="GO" id="GO:0004315">
    <property type="term" value="F:3-oxoacyl-[acyl-carrier-protein] synthase activity"/>
    <property type="evidence" value="ECO:0007669"/>
    <property type="project" value="InterPro"/>
</dbReference>
<dbReference type="NCBIfam" id="TIGR01733">
    <property type="entry name" value="AA-adenyl-dom"/>
    <property type="match status" value="1"/>
</dbReference>
<dbReference type="InterPro" id="IPR016036">
    <property type="entry name" value="Malonyl_transacylase_ACP-bd"/>
</dbReference>
<dbReference type="PANTHER" id="PTHR43775">
    <property type="entry name" value="FATTY ACID SYNTHASE"/>
    <property type="match status" value="1"/>
</dbReference>
<feature type="compositionally biased region" description="Basic and acidic residues" evidence="12">
    <location>
        <begin position="4237"/>
        <end position="4259"/>
    </location>
</feature>
<accession>A0AAD0S6P9</accession>
<dbReference type="GO" id="GO:0071770">
    <property type="term" value="P:DIM/DIP cell wall layer assembly"/>
    <property type="evidence" value="ECO:0007669"/>
    <property type="project" value="TreeGrafter"/>
</dbReference>
<keyword evidence="8" id="KW-0276">Fatty acid metabolism</keyword>
<dbReference type="CDD" id="cd05931">
    <property type="entry name" value="FAAL"/>
    <property type="match status" value="1"/>
</dbReference>
<dbReference type="GO" id="GO:0004312">
    <property type="term" value="F:fatty acid synthase activity"/>
    <property type="evidence" value="ECO:0007669"/>
    <property type="project" value="TreeGrafter"/>
</dbReference>
<dbReference type="InterPro" id="IPR014043">
    <property type="entry name" value="Acyl_transferase_dom"/>
</dbReference>
<feature type="domain" description="Carrier" evidence="13">
    <location>
        <begin position="4152"/>
        <end position="4231"/>
    </location>
</feature>
<evidence type="ECO:0000256" key="11">
    <source>
        <dbReference type="ARBA" id="ARBA00029443"/>
    </source>
</evidence>
<dbReference type="InterPro" id="IPR010071">
    <property type="entry name" value="AA_adenyl_dom"/>
</dbReference>
<evidence type="ECO:0000256" key="3">
    <source>
        <dbReference type="ARBA" id="ARBA00022450"/>
    </source>
</evidence>
<dbReference type="InterPro" id="IPR014031">
    <property type="entry name" value="Ketoacyl_synth_C"/>
</dbReference>
<keyword evidence="7" id="KW-0677">Repeat</keyword>
<keyword evidence="5" id="KW-0436">Ligase</keyword>
<evidence type="ECO:0000256" key="2">
    <source>
        <dbReference type="ARBA" id="ARBA00006432"/>
    </source>
</evidence>
<dbReference type="FunFam" id="3.40.50.12780:FF:000012">
    <property type="entry name" value="Non-ribosomal peptide synthetase"/>
    <property type="match status" value="1"/>
</dbReference>
<reference evidence="15 16" key="1">
    <citation type="submission" date="2017-08" db="EMBL/GenBank/DDBJ databases">
        <title>Genome sequences of Ralstonia solanacearum Species Complex (RSSC) isolated from Potato bacterial wilts in Korea.</title>
        <authorList>
            <person name="Cho H."/>
            <person name="Song E.-S."/>
            <person name="Lee Y.K."/>
            <person name="Lee S."/>
            <person name="Lee S.-W."/>
            <person name="Jo A."/>
            <person name="Kim J.-G."/>
            <person name="Hwang I."/>
        </authorList>
    </citation>
    <scope>NUCLEOTIDE SEQUENCE [LARGE SCALE GENOMIC DNA]</scope>
    <source>
        <strain evidence="15 16">T98</strain>
    </source>
</reference>
<dbReference type="InterPro" id="IPR016039">
    <property type="entry name" value="Thiolase-like"/>
</dbReference>
<dbReference type="SUPFAM" id="SSF52151">
    <property type="entry name" value="FabD/lysophospholipase-like"/>
    <property type="match status" value="1"/>
</dbReference>
<keyword evidence="4" id="KW-0597">Phosphoprotein</keyword>
<dbReference type="Gene3D" id="3.40.50.720">
    <property type="entry name" value="NAD(P)-binding Rossmann-like Domain"/>
    <property type="match status" value="1"/>
</dbReference>
<dbReference type="GO" id="GO:0006633">
    <property type="term" value="P:fatty acid biosynthetic process"/>
    <property type="evidence" value="ECO:0007669"/>
    <property type="project" value="InterPro"/>
</dbReference>
<dbReference type="Gene3D" id="3.40.47.10">
    <property type="match status" value="1"/>
</dbReference>
<dbReference type="InterPro" id="IPR036291">
    <property type="entry name" value="NAD(P)-bd_dom_sf"/>
</dbReference>
<dbReference type="SUPFAM" id="SSF55048">
    <property type="entry name" value="Probable ACP-binding domain of malonyl-CoA ACP transacylase"/>
    <property type="match status" value="1"/>
</dbReference>
<dbReference type="InterPro" id="IPR029063">
    <property type="entry name" value="SAM-dependent_MTases_sf"/>
</dbReference>
<dbReference type="InterPro" id="IPR032821">
    <property type="entry name" value="PKS_assoc"/>
</dbReference>
<dbReference type="PROSITE" id="PS00012">
    <property type="entry name" value="PHOSPHOPANTETHEINE"/>
    <property type="match status" value="1"/>
</dbReference>
<dbReference type="InterPro" id="IPR020845">
    <property type="entry name" value="AMP-binding_CS"/>
</dbReference>
<evidence type="ECO:0000256" key="9">
    <source>
        <dbReference type="ARBA" id="ARBA00023098"/>
    </source>
</evidence>
<dbReference type="CDD" id="cd19535">
    <property type="entry name" value="Cyc_NRPS"/>
    <property type="match status" value="2"/>
</dbReference>
<evidence type="ECO:0000256" key="7">
    <source>
        <dbReference type="ARBA" id="ARBA00022737"/>
    </source>
</evidence>
<dbReference type="CDD" id="cd00833">
    <property type="entry name" value="PKS"/>
    <property type="match status" value="1"/>
</dbReference>
<keyword evidence="10" id="KW-0511">Multifunctional enzyme</keyword>
<proteinExistence type="inferred from homology"/>
<dbReference type="Proteomes" id="UP000261758">
    <property type="component" value="Chromosome"/>
</dbReference>
<evidence type="ECO:0000256" key="8">
    <source>
        <dbReference type="ARBA" id="ARBA00022832"/>
    </source>
</evidence>
<dbReference type="Pfam" id="PF08242">
    <property type="entry name" value="Methyltransf_12"/>
    <property type="match status" value="1"/>
</dbReference>
<feature type="domain" description="Ketosynthase family 3 (KS3)" evidence="14">
    <location>
        <begin position="735"/>
        <end position="1154"/>
    </location>
</feature>
<dbReference type="InterPro" id="IPR020841">
    <property type="entry name" value="PKS_Beta-ketoAc_synthase_dom"/>
</dbReference>
<dbReference type="SMART" id="SM00822">
    <property type="entry name" value="PKS_KR"/>
    <property type="match status" value="1"/>
</dbReference>
<comment type="similarity">
    <text evidence="11">In the C-terminal section; belongs to the NRP synthetase family.</text>
</comment>
<comment type="cofactor">
    <cofactor evidence="1">
        <name>pantetheine 4'-phosphate</name>
        <dbReference type="ChEBI" id="CHEBI:47942"/>
    </cofactor>
</comment>
<keyword evidence="9" id="KW-0443">Lipid metabolism</keyword>
<dbReference type="InterPro" id="IPR050091">
    <property type="entry name" value="PKS_NRPS_Biosynth_Enz"/>
</dbReference>
<dbReference type="Pfam" id="PF00550">
    <property type="entry name" value="PP-binding"/>
    <property type="match status" value="4"/>
</dbReference>
<dbReference type="EMBL" id="CP022759">
    <property type="protein sequence ID" value="AXV81586.1"/>
    <property type="molecule type" value="Genomic_DNA"/>
</dbReference>
<dbReference type="Gene3D" id="3.40.50.150">
    <property type="entry name" value="Vaccinia Virus protein VP39"/>
    <property type="match status" value="1"/>
</dbReference>
<dbReference type="GO" id="GO:0016874">
    <property type="term" value="F:ligase activity"/>
    <property type="evidence" value="ECO:0007669"/>
    <property type="project" value="UniProtKB-KW"/>
</dbReference>
<dbReference type="Pfam" id="PF00501">
    <property type="entry name" value="AMP-binding"/>
    <property type="match status" value="2"/>
</dbReference>
<evidence type="ECO:0000256" key="6">
    <source>
        <dbReference type="ARBA" id="ARBA00022679"/>
    </source>
</evidence>
<dbReference type="SUPFAM" id="SSF56801">
    <property type="entry name" value="Acetyl-CoA synthetase-like"/>
    <property type="match status" value="2"/>
</dbReference>
<keyword evidence="3" id="KW-0596">Phosphopantetheine</keyword>
<dbReference type="Gene3D" id="3.30.70.3290">
    <property type="match status" value="1"/>
</dbReference>
<dbReference type="RefSeq" id="WP_118869478.1">
    <property type="nucleotide sequence ID" value="NZ_CP022759.1"/>
</dbReference>
<dbReference type="SUPFAM" id="SSF52777">
    <property type="entry name" value="CoA-dependent acyltransferases"/>
    <property type="match status" value="4"/>
</dbReference>
<dbReference type="PROSITE" id="PS00455">
    <property type="entry name" value="AMP_BINDING"/>
    <property type="match status" value="2"/>
</dbReference>
<comment type="similarity">
    <text evidence="2">Belongs to the ATP-dependent AMP-binding enzyme family.</text>
</comment>
<dbReference type="Pfam" id="PF00698">
    <property type="entry name" value="Acyl_transf_1"/>
    <property type="match status" value="1"/>
</dbReference>
<feature type="domain" description="Carrier" evidence="13">
    <location>
        <begin position="3599"/>
        <end position="3674"/>
    </location>
</feature>
<dbReference type="InterPro" id="IPR042099">
    <property type="entry name" value="ANL_N_sf"/>
</dbReference>
<dbReference type="Gene3D" id="3.40.50.12780">
    <property type="entry name" value="N-terminal domain of ligase-like"/>
    <property type="match status" value="2"/>
</dbReference>
<dbReference type="SMART" id="SM00823">
    <property type="entry name" value="PKS_PP"/>
    <property type="match status" value="4"/>
</dbReference>
<dbReference type="FunFam" id="3.40.50.980:FF:000001">
    <property type="entry name" value="Non-ribosomal peptide synthetase"/>
    <property type="match status" value="1"/>
</dbReference>
<keyword evidence="6" id="KW-0808">Transferase</keyword>
<dbReference type="InterPro" id="IPR006162">
    <property type="entry name" value="Ppantetheine_attach_site"/>
</dbReference>
<dbReference type="InterPro" id="IPR023213">
    <property type="entry name" value="CAT-like_dom_sf"/>
</dbReference>
<dbReference type="InterPro" id="IPR025110">
    <property type="entry name" value="AMP-bd_C"/>
</dbReference>
<evidence type="ECO:0000256" key="12">
    <source>
        <dbReference type="SAM" id="MobiDB-lite"/>
    </source>
</evidence>
<dbReference type="SMART" id="SM00827">
    <property type="entry name" value="PKS_AT"/>
    <property type="match status" value="1"/>
</dbReference>
<dbReference type="GO" id="GO:0005886">
    <property type="term" value="C:plasma membrane"/>
    <property type="evidence" value="ECO:0007669"/>
    <property type="project" value="TreeGrafter"/>
</dbReference>
<dbReference type="Gene3D" id="3.40.366.10">
    <property type="entry name" value="Malonyl-Coenzyme A Acyl Carrier Protein, domain 2"/>
    <property type="match status" value="1"/>
</dbReference>
<feature type="compositionally biased region" description="Basic residues" evidence="12">
    <location>
        <begin position="4260"/>
        <end position="4270"/>
    </location>
</feature>
<dbReference type="Gene3D" id="3.30.300.30">
    <property type="match status" value="3"/>
</dbReference>
<dbReference type="FunFam" id="3.30.559.10:FF:000023">
    <property type="entry name" value="Non-ribosomal peptide synthetase"/>
    <property type="match status" value="2"/>
</dbReference>
<organism evidence="15 16">
    <name type="scientific">Ralstonia solanacearum</name>
    <name type="common">Pseudomonas solanacearum</name>
    <dbReference type="NCBI Taxonomy" id="305"/>
    <lineage>
        <taxon>Bacteria</taxon>
        <taxon>Pseudomonadati</taxon>
        <taxon>Pseudomonadota</taxon>
        <taxon>Betaproteobacteria</taxon>
        <taxon>Burkholderiales</taxon>
        <taxon>Burkholderiaceae</taxon>
        <taxon>Ralstonia</taxon>
        <taxon>Ralstonia solanacearum species complex</taxon>
    </lineage>
</organism>
<feature type="domain" description="Carrier" evidence="13">
    <location>
        <begin position="2123"/>
        <end position="2201"/>
    </location>
</feature>
<evidence type="ECO:0000259" key="14">
    <source>
        <dbReference type="PROSITE" id="PS52004"/>
    </source>
</evidence>
<evidence type="ECO:0000256" key="10">
    <source>
        <dbReference type="ARBA" id="ARBA00023268"/>
    </source>
</evidence>
<evidence type="ECO:0000256" key="5">
    <source>
        <dbReference type="ARBA" id="ARBA00022598"/>
    </source>
</evidence>
<dbReference type="PANTHER" id="PTHR43775:SF37">
    <property type="entry name" value="SI:DKEY-61P9.11"/>
    <property type="match status" value="1"/>
</dbReference>
<evidence type="ECO:0000256" key="1">
    <source>
        <dbReference type="ARBA" id="ARBA00001957"/>
    </source>
</evidence>
<dbReference type="SMART" id="SM00825">
    <property type="entry name" value="PKS_KS"/>
    <property type="match status" value="1"/>
</dbReference>
<dbReference type="Pfam" id="PF00109">
    <property type="entry name" value="ketoacyl-synt"/>
    <property type="match status" value="1"/>
</dbReference>
<dbReference type="Pfam" id="PF16197">
    <property type="entry name" value="KAsynt_C_assoc"/>
    <property type="match status" value="1"/>
</dbReference>
<dbReference type="Pfam" id="PF02801">
    <property type="entry name" value="Ketoacyl-synt_C"/>
    <property type="match status" value="1"/>
</dbReference>
<dbReference type="FunFam" id="3.40.50.12780:FF:000013">
    <property type="entry name" value="Long-chain-fatty-acid--AMP ligase FadD32"/>
    <property type="match status" value="1"/>
</dbReference>
<dbReference type="CDD" id="cd05274">
    <property type="entry name" value="KR_FAS_SDR_x"/>
    <property type="match status" value="1"/>
</dbReference>
<sequence length="4270" mass="459607">MTTHALTERATLVDWIEHHAQTRPLAEALFFCGHGADDLRLGYGALSDRVRRCAAALQQRGAAGSTALILFPSGIDYVVALLACFYAGVTGVPVNLPGVSRVRRVLPKIGEITRDCRPSVVLTHAAIEQASGNDLRDFAAGHGLDILHLDTLGGDAAAWVRPALAPESTAFLQYTSGSTGSPKGVVNRHGALLRNLQFLGRLTRPWDRAPEDTAVASWLPLFHDLGLIMGILLPLAYGNRAVYMAPMAFVADPLRWLEIATAERATALPCPSFALRLCAEEAKRATPERLAGIDLSSVHCLMPAAEPVLPSQIEAFQAAFAARGMRREAIRPAYGLAEATLLVSAHIEDAPPYLIDVETAPLEHGRAVVHPAVAAMPAAGMRRYVSNGCEFDGQDVRIVDPQTRATLPEGRVGEIWISGPCIAGGYWNQAGLNRDIFAAETPGADDRRYLRTGDMGFLHGGHLFVTGRLKDMMLFRGQCHYPNDIEATSGRAHAAVIPESGAAFSMQAEDDAGERLVIVQEVRRQAGIDHRDIAAAVRAAVAEGHELGVHVVVLIRKGTLPRTTSGKVRRAAVREAWLAGTLQTLWQDGIDGLAAPTPAQEAAGAPAAADTALLSALAPLDAAQRKQHLVQWLASRAAASLGTVAARAIRPEASLFGYGLDSLSATRLAAVAAAASGLALPDNLLFDHPSLDSLAGWLLQAMEHAQRLPAAPAFEVHDVAAPAPRPAAPRHGNDRDPVAVIGMAFRLPGENGRDADSDAVFWSLLDRAGCAIRPMPAERFRTPAGMPGFGAYLNHVDRFDAAFFGMSPRESMNTDPQQRLLLEVAWHALEDAGLRPGELRGSDSGVFVGIGTSDYGHLPFISGEDTHFDAYWGTGTAFAAACGRLSFTFGWEGPSMAVDTACSASHSALHLAVQALRAHECRMALSAGVKLQLLPEIDRVLHKAGMLAADGRCKTLDASADGYVRGEGCVVLVLKRLSDALADGDAIRAVIRDTLVRQDGAGSSLSAPNGDAQQRLLSLALARAGLAPSDIDYIELHGTGTRLGDPIEYQSVANVFRGRTQDDPLWIGSVKTNIGHLESAAGAAGLVKTVLALEKARIPPLVGLRGINPLIDLDAIPARAPSQTVDWPARGAVRRAGVTSYGFAGTIAHVILEQAPPAEAQPAAAGTETAHGPHLFLLSARSPDALRRLAAAYRDTLAGTTDLAVLANGMARQRDHHALRAAVVASDRDEFARALDHLASPDAPAPEAVARAPRVGFLFTGQGSQYAGMTRTLYATQPDFRAALDAADAALAPHLQRSILALMHDDAARDTLQLTAYAQPALFASGYALAAMWQAWGVVPSVLIGHSIGEFAAMVIAGAMTLQDAARLIVQRGALMQALPAGGAMLAARTTPQHAHELLATLAPAVAAEVSLAAINGPQDVVFSGSAAGIDAIRARLDAQQLDARPLAVSHAFHSPLLEPMLDDWADACAGAQSVPPRIPVISTLTGAPMTAAPDAAYWSAHARQPVRFSEALERAGADCDVLLEIGAHAVLSAMAQRNQRAQQWPHPVECLASLRRGTDDNRTVAEACADLYLRGHPFDWDRRFAGPLPSPRALPRYPFDRQSYWLEYDEDAPRKPLQMQPQPERAAPRPVGRYAVQWESFTPPAGGRHASAYWIVAAEAGNADAGRLAARLSGPARDVHVLSPAQWPDAASRIADDDVVIHLAGWQARASDAAAVAASRHVWQLTECVRALQRLQKTPRILLPTLHGQSPDGAPCDPLQAALWGAARPLSLEYPGPAWLLVDCAGEVPLDTLADALAALLPLFGKEEAVALRADGWLRPRLTPQAAPERAPRVTLRADGLYLIAGAYGALGRHTTDWLAAHGATHLVLAGRRAPPAGWQARLALLRAQGVRIDHLDADLAEAGDVARMFEAVAALETAAGRTLAGVFHCAGTSRFNDLASITLDDCTTVTGAKMGGAWLLHEHTRARRLDWFVCFTSISGVWGSRLQIPYGAANAFQDALVRLRRSQGLPALAVAWGPWGGGAGMSEVDDALLQLLRAAGIRRLAPSRYLATLDHLLGHADREDGLPADGTCVVADVDWQQFIPLFSLYNPIGTFERCKAKADHATHAATAPSALTALDSEARADAVRAFVVAELARTLRVTPSQLTPDVELLRLGMDSILVMDFSRRCESGLGVTCELKAIFERNTPRGLADYLLERLEHSSQDTGTPLAAAEHIAHEPDHAHLPFPLTELQHAYWIGRQGHYALGGVACHAYLEADAADGLDIGRLEHCWNTLVERHGALRLVIDESGQQRILPRVPAYRIRVAELSAATPQALAEHCDGWRHAMSHQVLDAAQWPLFDVRATRLPGGATRLHIGIDMLINDATSGQIIWEELAALYRAGGDLEQAGLAPFEISFRDYVLAKYVRSAPRRAARESARAYWLGKLETLPPAPQLPLRAEALHRAAPRFSRRQHRLSAPMWQSLRDRAAASGCTPASLLIAVFAEVLSAWSTEPQFTLNLTTFDRLPWHADVPRLLGDFTAVTLLPLDCGTPLPFGQRAAAVNGAVLEHLQHRAFSAVDVLREWNRGRERQDAVSMPVVFTSQLGMSDPTKGAARESVLGTVGYGISQTPQVWLDHQACELDGALIYNWDAVDALFQPGVLDAMFDAYNRVLERLAADAGAWLEPLPALLPQAQRDVRARVNASAAPLPERYLDQLFFDQAARRPQAPALIANDITWTYAQLSGWSRRLANGLAQAGVQRGDRVAVVMRKGAEQIAACLGIQAAGGAYVPVDADTPAARLHAILQGSRIHVVLTQADCLPILRELTHALDVHVIDASHDAVAGWPDDPPTVARDLLDHAYVIYTSGSTGTPKGVLIDHRGAVNTVLDINRRFGVTASDRVLGLSALYFDLSVYDIFGIFAAGGTLVLPQPGGVRDPAHWLALATRHGVTVWNSVPALLELLLDEAEAAGKTLPGIGHVFLSGDWIPLHLPARLRALAPAARLIAMGGATEASIWSNWFRVDAVPAHWHSIPYGYPLGNQHYRVLDTRLRDCPDYVTGDLCIGGIGLALGYENDPDRTAASFIRHPLDGERLYRTGDLARYWSDGTLEFLGRRDFQVKIAGNRIELGEIESALLRHAGLRDAVVDAIGPARGNKRLAAWVVPKPGDASLFETVEGDAGEHHAHWSAITAEAQAAFDRARSGAMPGATCDAASLAQFWSLMDRTGRRMMRDTLQAAGLDTGHALPDTAAVLQAVRPAPEFAPLIQRWRGTLDAAGADGAQDSESEWTRLLPAAERFGLPRGALLRLRAGAAQRLAVLRGQASALELFYGADSTLAPEHMTRMNPLSGVALGALAAAIRGTAQRLGRPPRILEIGARSGAAARELLALLGDCALDYTLSDPARMLVEQAEREHAVPAPDPLHHVAFRVFDHEQPAVVQGMPEYAFDVVVAFNALHRSRDIPGLLDRVRALLCPGGMLLAPEITRNSDFQLATVALLEGGYTQFNDSRKTTGDALLSAPAWCRAFREARFAAADALGVDPADAARASGMHLLAARQADSVARFSPRRLTEHLASLLPAYMVPQTIVPLDALPLSVTGKVVRAQLPRPEAGAAQRRGRKRGADTAPVPGDLAGIWRELLGVTDLVADDDFFDLGGDSLIAVRLIERVRHGMQAHVSLPDLFDAPTLAAFAERVAQAAPYDDPLPTLASDPANRHAPFPLTDVQQAYWIGRDEGFELGGVSTHLYAEIEVDDVPMPRLERAWQQLIERHDMLRAVIDPDGMQRVLPEVPDYRIACHDLRGCSATAVSDWLEILRLELSHEAPDTGNWPLFTIRAAQMSDTRVRLFISLDNLVCDGRSMRTLLAEWSLLARQPGTVLPPLSVTFRDYVLLTEQLALRPSYQRSLRYWHDKLGTLPPAPVLPRGRHAAGAVSPPRFTRREASLPPAQWQALQRHAAREGITANALLLAAYGEVLANWCATPRFTLNLTLFNRPAVHAQIDALVGDFTSLVLLAFDGTADLGFAQRALAMQRQIWADLEHMQVSAVRVLREAARRNRRLDQVAMPVVFTSGLGVASEGASDMDWLGNFVYGVSQTPQVWIDQQVVERNGALVYNWDAVDALFPDGLLDDMFSAYHDLLRRLAEQPGAWQQPVRGQLPASRWPVAAPAAPAAEAAPRGAEPAPAIDDAILAAVRGMLGALTGRDDLPVQVNFFELGATSLDLIRLRQQLMAALKLPLSVTDVFTHTSIAALAAHLRGLGAVAAHAPDDERGTDAGSAERRRYRLGNDRRRKRNQQSQV</sequence>
<dbReference type="GO" id="GO:0009403">
    <property type="term" value="P:toxin biosynthetic process"/>
    <property type="evidence" value="ECO:0007669"/>
    <property type="project" value="UniProtKB-ARBA"/>
</dbReference>
<dbReference type="Gene3D" id="3.30.559.10">
    <property type="entry name" value="Chloramphenicol acetyltransferase-like domain"/>
    <property type="match status" value="2"/>
</dbReference>
<dbReference type="InterPro" id="IPR057737">
    <property type="entry name" value="Condensation_MtbB-like"/>
</dbReference>
<dbReference type="Gene3D" id="1.10.1200.10">
    <property type="entry name" value="ACP-like"/>
    <property type="match status" value="4"/>
</dbReference>
<dbReference type="InterPro" id="IPR018201">
    <property type="entry name" value="Ketoacyl_synth_AS"/>
</dbReference>
<name>A0AAD0S6P9_RALSL</name>
<dbReference type="Pfam" id="PF23024">
    <property type="entry name" value="AMP-dom_DIP2-like"/>
    <property type="match status" value="1"/>
</dbReference>
<dbReference type="InterPro" id="IPR001227">
    <property type="entry name" value="Ac_transferase_dom_sf"/>
</dbReference>
<dbReference type="InterPro" id="IPR013968">
    <property type="entry name" value="PKS_KR"/>
</dbReference>
<dbReference type="GO" id="GO:0031177">
    <property type="term" value="F:phosphopantetheine binding"/>
    <property type="evidence" value="ECO:0007669"/>
    <property type="project" value="InterPro"/>
</dbReference>
<dbReference type="GO" id="GO:0005737">
    <property type="term" value="C:cytoplasm"/>
    <property type="evidence" value="ECO:0007669"/>
    <property type="project" value="TreeGrafter"/>
</dbReference>
<evidence type="ECO:0000259" key="13">
    <source>
        <dbReference type="PROSITE" id="PS50075"/>
    </source>
</evidence>
<dbReference type="InterPro" id="IPR000873">
    <property type="entry name" value="AMP-dep_synth/lig_dom"/>
</dbReference>
<dbReference type="SUPFAM" id="SSF53335">
    <property type="entry name" value="S-adenosyl-L-methionine-dependent methyltransferases"/>
    <property type="match status" value="1"/>
</dbReference>
<evidence type="ECO:0000256" key="4">
    <source>
        <dbReference type="ARBA" id="ARBA00022553"/>
    </source>
</evidence>
<dbReference type="Pfam" id="PF00668">
    <property type="entry name" value="Condensation"/>
    <property type="match status" value="2"/>
</dbReference>
<dbReference type="InterPro" id="IPR014030">
    <property type="entry name" value="Ketoacyl_synth_N"/>
</dbReference>
<feature type="domain" description="Carrier" evidence="13">
    <location>
        <begin position="627"/>
        <end position="702"/>
    </location>
</feature>
<dbReference type="InterPro" id="IPR036736">
    <property type="entry name" value="ACP-like_sf"/>
</dbReference>
<dbReference type="SUPFAM" id="SSF51735">
    <property type="entry name" value="NAD(P)-binding Rossmann-fold domains"/>
    <property type="match status" value="2"/>
</dbReference>
<evidence type="ECO:0000313" key="16">
    <source>
        <dbReference type="Proteomes" id="UP000261758"/>
    </source>
</evidence>
<evidence type="ECO:0000313" key="15">
    <source>
        <dbReference type="EMBL" id="AXV81586.1"/>
    </source>
</evidence>
<dbReference type="PROSITE" id="PS00606">
    <property type="entry name" value="KS3_1"/>
    <property type="match status" value="1"/>
</dbReference>
<dbReference type="Pfam" id="PF08659">
    <property type="entry name" value="KR"/>
    <property type="match status" value="1"/>
</dbReference>
<dbReference type="InterPro" id="IPR016035">
    <property type="entry name" value="Acyl_Trfase/lysoPLipase"/>
</dbReference>